<evidence type="ECO:0000313" key="7">
    <source>
        <dbReference type="Proteomes" id="UP000239001"/>
    </source>
</evidence>
<reference evidence="6 7" key="1">
    <citation type="submission" date="2018-03" db="EMBL/GenBank/DDBJ databases">
        <title>The ancient ancestry and fast evolution of plastids.</title>
        <authorList>
            <person name="Moore K.R."/>
            <person name="Magnabosco C."/>
            <person name="Momper L."/>
            <person name="Gold D.A."/>
            <person name="Bosak T."/>
            <person name="Fournier G.P."/>
        </authorList>
    </citation>
    <scope>NUCLEOTIDE SEQUENCE [LARGE SCALE GENOMIC DNA]</scope>
    <source>
        <strain evidence="6 7">CCALA 016</strain>
    </source>
</reference>
<proteinExistence type="predicted"/>
<dbReference type="InterPro" id="IPR045851">
    <property type="entry name" value="AMP-bd_C_sf"/>
</dbReference>
<dbReference type="Proteomes" id="UP000239001">
    <property type="component" value="Unassembled WGS sequence"/>
</dbReference>
<protein>
    <submittedName>
        <fullName evidence="6">Non-ribosomal peptide synthase</fullName>
    </submittedName>
</protein>
<dbReference type="FunFam" id="3.40.50.980:FF:000001">
    <property type="entry name" value="Non-ribosomal peptide synthetase"/>
    <property type="match status" value="1"/>
</dbReference>
<evidence type="ECO:0000259" key="5">
    <source>
        <dbReference type="PROSITE" id="PS50075"/>
    </source>
</evidence>
<dbReference type="AlphaFoldDB" id="A0A2T1LYA4"/>
<dbReference type="RefSeq" id="WP_106456855.1">
    <property type="nucleotide sequence ID" value="NZ_PXOH01000009.1"/>
</dbReference>
<dbReference type="GO" id="GO:0044550">
    <property type="term" value="P:secondary metabolite biosynthetic process"/>
    <property type="evidence" value="ECO:0007669"/>
    <property type="project" value="TreeGrafter"/>
</dbReference>
<dbReference type="SUPFAM" id="SSF52777">
    <property type="entry name" value="CoA-dependent acyltransferases"/>
    <property type="match status" value="2"/>
</dbReference>
<reference evidence="6 7" key="2">
    <citation type="submission" date="2018-03" db="EMBL/GenBank/DDBJ databases">
        <authorList>
            <person name="Keele B.F."/>
        </authorList>
    </citation>
    <scope>NUCLEOTIDE SEQUENCE [LARGE SCALE GENOMIC DNA]</scope>
    <source>
        <strain evidence="6 7">CCALA 016</strain>
    </source>
</reference>
<dbReference type="SUPFAM" id="SSF47336">
    <property type="entry name" value="ACP-like"/>
    <property type="match status" value="1"/>
</dbReference>
<name>A0A2T1LYA4_9CHRO</name>
<dbReference type="InterPro" id="IPR001242">
    <property type="entry name" value="Condensation_dom"/>
</dbReference>
<dbReference type="Gene3D" id="3.30.559.10">
    <property type="entry name" value="Chloramphenicol acetyltransferase-like domain"/>
    <property type="match status" value="1"/>
</dbReference>
<sequence>MSQKNIADIYPLSPLQQGMLFHSLYAPHGGGYIIQMSYEIEGILDKIAFEQAWQQVINRHSILRTAFVWEKLEQPLQVVGRSVKVRIEHLDWRNSDFEEQLEEFLQQQRYTGFNLSKAPLMRLTLIQKAENVYQFIWCYHHLLLDGWSVPLLIQEFLAFYQGKSIDLEPRPYRDYIAWLQKQLGKAERFWKENLQGFTVPTFLNSTHHTESQEPVYKEQQYQFSPKFTTEIQTFARLHQLTLNTIIQGAWALLLSCYSGEDDVLFGTTVSGRPTDLAGSEGMIGLFINTLPVRVIIPLQTTVLFWLKQLQNQQIERQQYEYSSLVDIHRVSDVPRNLPLFESLVIFENYPIEPTLLQSFLEIRNIQTTEQTNFPLTLYAMVNPQLTLRMLYEDSRFTSDDICRMMGHLETILFNIVRQPEQPLSEISLLTPNEQQFLREWNNTHTKYPQERCFHQLFEQQVEKTPDAIAVVFEQETLTYRELNEKANQLAQYLLNLGVKSESIIGIYLERSLLMVITLLGILKSGSVYVPLDPTYPKERITFMIEDSGCSILITQEKFLTTLPHHSAKIICVDKDWEIIQPVGVWFPNPISPNSISPNPSDKENLAYIIYTSGSTGQPKGVQILHKALVNFLTSMQQTLQLTENDSLLSVTTLSFDIAALELFLPLIVGAKVVLVSREVTVDGIQLQEILKTGITIMQATPATWRLLLESGWMGQDLKVLCGGEALDSKLAEQLLKRSREVWNLYGPTETTIWSSVYRLNDSSVYLGSPIANTEFYVLDKHLKPVPIGVTGELYIGGEGLMRGYLNRPDLTALKLVPHPFFQGKDAPWRVSTRLYKTGDLVRYTEQGKLEYLGRSDYQVKLRGFRIELAEIEAILNLYSKIKTSVVVMREDNLVAYLVACEVTVSEVRDFLAEKLPPYMIPSSFVFLDGLPLTPNGKIDRKALPTPEKVRPEIAATYIMPQTEIERTIAQIWQTVLQLEKVGIHDNFFELGGHSLLMVRVHSLLKEQFATEMTLVDLFRYPTISSLAEYFRQTTQETPSTETQQQREAGKQRLHQRRQQREMMNQNG</sequence>
<dbReference type="PROSITE" id="PS00455">
    <property type="entry name" value="AMP_BINDING"/>
    <property type="match status" value="1"/>
</dbReference>
<dbReference type="Pfam" id="PF00501">
    <property type="entry name" value="AMP-binding"/>
    <property type="match status" value="1"/>
</dbReference>
<feature type="compositionally biased region" description="Low complexity" evidence="4">
    <location>
        <begin position="1034"/>
        <end position="1045"/>
    </location>
</feature>
<dbReference type="GO" id="GO:0031177">
    <property type="term" value="F:phosphopantetheine binding"/>
    <property type="evidence" value="ECO:0007669"/>
    <property type="project" value="InterPro"/>
</dbReference>
<dbReference type="FunFam" id="3.40.50.12780:FF:000012">
    <property type="entry name" value="Non-ribosomal peptide synthetase"/>
    <property type="match status" value="1"/>
</dbReference>
<dbReference type="GO" id="GO:0003824">
    <property type="term" value="F:catalytic activity"/>
    <property type="evidence" value="ECO:0007669"/>
    <property type="project" value="InterPro"/>
</dbReference>
<dbReference type="InterPro" id="IPR010071">
    <property type="entry name" value="AA_adenyl_dom"/>
</dbReference>
<feature type="region of interest" description="Disordered" evidence="4">
    <location>
        <begin position="1034"/>
        <end position="1067"/>
    </location>
</feature>
<dbReference type="Pfam" id="PF00550">
    <property type="entry name" value="PP-binding"/>
    <property type="match status" value="1"/>
</dbReference>
<dbReference type="Gene3D" id="1.10.1200.10">
    <property type="entry name" value="ACP-like"/>
    <property type="match status" value="1"/>
</dbReference>
<dbReference type="InterPro" id="IPR025110">
    <property type="entry name" value="AMP-bd_C"/>
</dbReference>
<dbReference type="GO" id="GO:0008610">
    <property type="term" value="P:lipid biosynthetic process"/>
    <property type="evidence" value="ECO:0007669"/>
    <property type="project" value="UniProtKB-ARBA"/>
</dbReference>
<dbReference type="FunFam" id="2.30.38.10:FF:000001">
    <property type="entry name" value="Non-ribosomal peptide synthetase PvdI"/>
    <property type="match status" value="1"/>
</dbReference>
<dbReference type="SMART" id="SM00823">
    <property type="entry name" value="PKS_PP"/>
    <property type="match status" value="1"/>
</dbReference>
<dbReference type="NCBIfam" id="TIGR01733">
    <property type="entry name" value="AA-adenyl-dom"/>
    <property type="match status" value="1"/>
</dbReference>
<organism evidence="6 7">
    <name type="scientific">Aphanothece hegewaldii CCALA 016</name>
    <dbReference type="NCBI Taxonomy" id="2107694"/>
    <lineage>
        <taxon>Bacteria</taxon>
        <taxon>Bacillati</taxon>
        <taxon>Cyanobacteriota</taxon>
        <taxon>Cyanophyceae</taxon>
        <taxon>Oscillatoriophycideae</taxon>
        <taxon>Chroococcales</taxon>
        <taxon>Aphanothecaceae</taxon>
        <taxon>Aphanothece</taxon>
    </lineage>
</organism>
<dbReference type="GO" id="GO:0005737">
    <property type="term" value="C:cytoplasm"/>
    <property type="evidence" value="ECO:0007669"/>
    <property type="project" value="TreeGrafter"/>
</dbReference>
<dbReference type="InterPro" id="IPR020806">
    <property type="entry name" value="PKS_PP-bd"/>
</dbReference>
<dbReference type="PANTHER" id="PTHR45527">
    <property type="entry name" value="NONRIBOSOMAL PEPTIDE SYNTHETASE"/>
    <property type="match status" value="1"/>
</dbReference>
<comment type="cofactor">
    <cofactor evidence="1">
        <name>pantetheine 4'-phosphate</name>
        <dbReference type="ChEBI" id="CHEBI:47942"/>
    </cofactor>
</comment>
<dbReference type="InterPro" id="IPR000873">
    <property type="entry name" value="AMP-dep_synth/lig_dom"/>
</dbReference>
<evidence type="ECO:0000313" key="6">
    <source>
        <dbReference type="EMBL" id="PSF37373.1"/>
    </source>
</evidence>
<evidence type="ECO:0000256" key="3">
    <source>
        <dbReference type="ARBA" id="ARBA00022553"/>
    </source>
</evidence>
<dbReference type="GO" id="GO:0043041">
    <property type="term" value="P:amino acid activation for nonribosomal peptide biosynthetic process"/>
    <property type="evidence" value="ECO:0007669"/>
    <property type="project" value="TreeGrafter"/>
</dbReference>
<dbReference type="Pfam" id="PF13193">
    <property type="entry name" value="AMP-binding_C"/>
    <property type="match status" value="1"/>
</dbReference>
<evidence type="ECO:0000256" key="4">
    <source>
        <dbReference type="SAM" id="MobiDB-lite"/>
    </source>
</evidence>
<dbReference type="Gene3D" id="2.30.38.10">
    <property type="entry name" value="Luciferase, Domain 3"/>
    <property type="match status" value="1"/>
</dbReference>
<feature type="domain" description="Carrier" evidence="5">
    <location>
        <begin position="959"/>
        <end position="1034"/>
    </location>
</feature>
<comment type="caution">
    <text evidence="6">The sequence shown here is derived from an EMBL/GenBank/DDBJ whole genome shotgun (WGS) entry which is preliminary data.</text>
</comment>
<dbReference type="InterPro" id="IPR023213">
    <property type="entry name" value="CAT-like_dom_sf"/>
</dbReference>
<gene>
    <name evidence="6" type="ORF">C7H19_10625</name>
</gene>
<dbReference type="PROSITE" id="PS50075">
    <property type="entry name" value="CARRIER"/>
    <property type="match status" value="1"/>
</dbReference>
<dbReference type="SUPFAM" id="SSF56801">
    <property type="entry name" value="Acetyl-CoA synthetase-like"/>
    <property type="match status" value="1"/>
</dbReference>
<keyword evidence="3" id="KW-0597">Phosphoprotein</keyword>
<accession>A0A2T1LYA4</accession>
<evidence type="ECO:0000256" key="2">
    <source>
        <dbReference type="ARBA" id="ARBA00022450"/>
    </source>
</evidence>
<dbReference type="Gene3D" id="3.40.50.980">
    <property type="match status" value="2"/>
</dbReference>
<dbReference type="Pfam" id="PF00668">
    <property type="entry name" value="Condensation"/>
    <property type="match status" value="1"/>
</dbReference>
<dbReference type="InterPro" id="IPR009081">
    <property type="entry name" value="PP-bd_ACP"/>
</dbReference>
<dbReference type="InterPro" id="IPR020845">
    <property type="entry name" value="AMP-binding_CS"/>
</dbReference>
<dbReference type="Gene3D" id="3.30.559.30">
    <property type="entry name" value="Nonribosomal peptide synthetase, condensation domain"/>
    <property type="match status" value="1"/>
</dbReference>
<keyword evidence="2" id="KW-0596">Phosphopantetheine</keyword>
<evidence type="ECO:0000256" key="1">
    <source>
        <dbReference type="ARBA" id="ARBA00001957"/>
    </source>
</evidence>
<keyword evidence="7" id="KW-1185">Reference proteome</keyword>
<dbReference type="FunFam" id="1.10.1200.10:FF:000005">
    <property type="entry name" value="Nonribosomal peptide synthetase 1"/>
    <property type="match status" value="1"/>
</dbReference>
<dbReference type="Gene3D" id="3.30.300.30">
    <property type="match status" value="1"/>
</dbReference>
<dbReference type="PANTHER" id="PTHR45527:SF1">
    <property type="entry name" value="FATTY ACID SYNTHASE"/>
    <property type="match status" value="1"/>
</dbReference>
<dbReference type="InterPro" id="IPR036736">
    <property type="entry name" value="ACP-like_sf"/>
</dbReference>
<dbReference type="EMBL" id="PXOH01000009">
    <property type="protein sequence ID" value="PSF37373.1"/>
    <property type="molecule type" value="Genomic_DNA"/>
</dbReference>
<dbReference type="CDD" id="cd12116">
    <property type="entry name" value="A_NRPS_Ta1_like"/>
    <property type="match status" value="1"/>
</dbReference>
<dbReference type="CDD" id="cd19543">
    <property type="entry name" value="DCL_NRPS"/>
    <property type="match status" value="1"/>
</dbReference>
<dbReference type="OrthoDB" id="9765680at2"/>